<protein>
    <submittedName>
        <fullName evidence="1">Serine protease</fullName>
    </submittedName>
</protein>
<gene>
    <name evidence="1" type="ORF">E8A74_12085</name>
</gene>
<reference evidence="1 2" key="1">
    <citation type="submission" date="2019-04" db="EMBL/GenBank/DDBJ databases">
        <authorList>
            <person name="Li Y."/>
            <person name="Wang J."/>
        </authorList>
    </citation>
    <scope>NUCLEOTIDE SEQUENCE [LARGE SCALE GENOMIC DNA]</scope>
    <source>
        <strain evidence="1 2">DSM 14668</strain>
    </source>
</reference>
<dbReference type="Gene3D" id="1.25.40.10">
    <property type="entry name" value="Tetratricopeptide repeat domain"/>
    <property type="match status" value="1"/>
</dbReference>
<dbReference type="InterPro" id="IPR009003">
    <property type="entry name" value="Peptidase_S1_PA"/>
</dbReference>
<keyword evidence="1" id="KW-0378">Hydrolase</keyword>
<comment type="caution">
    <text evidence="1">The sequence shown here is derived from an EMBL/GenBank/DDBJ whole genome shotgun (WGS) entry which is preliminary data.</text>
</comment>
<evidence type="ECO:0000313" key="2">
    <source>
        <dbReference type="Proteomes" id="UP000309215"/>
    </source>
</evidence>
<dbReference type="SUPFAM" id="SSF48452">
    <property type="entry name" value="TPR-like"/>
    <property type="match status" value="1"/>
</dbReference>
<dbReference type="InterPro" id="IPR011990">
    <property type="entry name" value="TPR-like_helical_dom_sf"/>
</dbReference>
<evidence type="ECO:0000313" key="1">
    <source>
        <dbReference type="EMBL" id="TKD09457.1"/>
    </source>
</evidence>
<dbReference type="GO" id="GO:0006508">
    <property type="term" value="P:proteolysis"/>
    <property type="evidence" value="ECO:0007669"/>
    <property type="project" value="UniProtKB-KW"/>
</dbReference>
<dbReference type="EMBL" id="SSMQ01000010">
    <property type="protein sequence ID" value="TKD09457.1"/>
    <property type="molecule type" value="Genomic_DNA"/>
</dbReference>
<proteinExistence type="predicted"/>
<dbReference type="GO" id="GO:0008233">
    <property type="term" value="F:peptidase activity"/>
    <property type="evidence" value="ECO:0007669"/>
    <property type="project" value="UniProtKB-KW"/>
</dbReference>
<organism evidence="1 2">
    <name type="scientific">Polyangium fumosum</name>
    <dbReference type="NCBI Taxonomy" id="889272"/>
    <lineage>
        <taxon>Bacteria</taxon>
        <taxon>Pseudomonadati</taxon>
        <taxon>Myxococcota</taxon>
        <taxon>Polyangia</taxon>
        <taxon>Polyangiales</taxon>
        <taxon>Polyangiaceae</taxon>
        <taxon>Polyangium</taxon>
    </lineage>
</organism>
<accession>A0A4U1JEG1</accession>
<dbReference type="Proteomes" id="UP000309215">
    <property type="component" value="Unassembled WGS sequence"/>
</dbReference>
<dbReference type="OrthoDB" id="5477165at2"/>
<keyword evidence="1" id="KW-0645">Protease</keyword>
<dbReference type="Gene3D" id="2.40.10.120">
    <property type="match status" value="1"/>
</dbReference>
<dbReference type="SUPFAM" id="SSF50494">
    <property type="entry name" value="Trypsin-like serine proteases"/>
    <property type="match status" value="1"/>
</dbReference>
<dbReference type="AlphaFoldDB" id="A0A4U1JEG1"/>
<name>A0A4U1JEG1_9BACT</name>
<sequence length="874" mass="95694">MVAPSPQPAVEAAIWLAFAPGGGHFTAVAVGPHHLLTVARVSESAPHVKLLRAGEQVRTAEVVQVLPTEEGDLAVLRCAEELPHVLRLMPADEFSDFDLDTPVTLVGFRDSVENALAKRAVVLHWSSVSLIAGEPEEPAPRKSQPDTLPPLPRLLQVVHENEAGGPILDSRQRLVGIAARLDGEGGVEGLVTTIDRFYERNRKWKIPLGPPSPRVAKAPTMAQSLALMHLVAAQHEEHEGANPAALVEHYRAALRLDASSGAAHLGLACAKSVANELDEDVFHSIGRACELLPASEWSSECADARLANLLRSSKHLHGVVMALRADLKKGRSLAEWAALGRAVADLVHSPDAEESGRPRPPEKAAGRLLLWAGQPRSVISIPSREQPDILRAAAFLLVDHAEQALFWLDDPQEDEEVESSRMETTQQLVLALRWIARCREGTYDGLLSREVAEKHGALLGKLMPGGDVFSWHAHALAKAHHGEVESGMEDLDRAMRLLSPMALPGRWSREFPGLLPTPAQLAAAFGRVVLEQGKAERARKVLEKLPMPASDDAHAAELASVEKKLRGLAGVGTDVEVSPDRALLKASREDPRAVRLARVLAFFAEADVPRERLGDLSDALPVLLKLGFLRDEADVVSYDATFRTRVRDLLTPDQRTAALHEALDLLLMAYLDANARERTELWPHIQETTKTAMEHEIELVPAAEILARVGNQRARELSYAEARDLLEKAHDLGSRGAAPADLCAEIDMDLGWVEVLSGTTPRSQERLERALNFYNEMAMTSTGATPHRRMARIHYSLARLAVSKSDRDAAYMNACRALEEAERGFEPGTRKAVQIYTSLAHLFIDLGDHLRARKATARISPRERETRTDLAFDS</sequence>
<dbReference type="RefSeq" id="WP_136929130.1">
    <property type="nucleotide sequence ID" value="NZ_SSMQ01000010.1"/>
</dbReference>
<keyword evidence="2" id="KW-1185">Reference proteome</keyword>